<dbReference type="SUPFAM" id="SSF55129">
    <property type="entry name" value="Ribosomal protein L30p/L7e"/>
    <property type="match status" value="1"/>
</dbReference>
<dbReference type="InterPro" id="IPR016082">
    <property type="entry name" value="Ribosomal_uL30_ferredoxin-like"/>
</dbReference>
<feature type="region of interest" description="Disordered" evidence="5">
    <location>
        <begin position="88"/>
        <end position="108"/>
    </location>
</feature>
<keyword evidence="2" id="KW-0689">Ribosomal protein</keyword>
<dbReference type="InterPro" id="IPR036919">
    <property type="entry name" value="Ribo_uL30_ferredoxin-like_sf"/>
</dbReference>
<evidence type="ECO:0000256" key="4">
    <source>
        <dbReference type="ARBA" id="ARBA00035281"/>
    </source>
</evidence>
<dbReference type="Pfam" id="PF00327">
    <property type="entry name" value="Ribosomal_L30"/>
    <property type="match status" value="1"/>
</dbReference>
<dbReference type="InParanoid" id="A0A067Q6L8"/>
<evidence type="ECO:0000259" key="6">
    <source>
        <dbReference type="Pfam" id="PF00327"/>
    </source>
</evidence>
<accession>A0A067Q6L8</accession>
<dbReference type="GO" id="GO:0015934">
    <property type="term" value="C:large ribosomal subunit"/>
    <property type="evidence" value="ECO:0007669"/>
    <property type="project" value="InterPro"/>
</dbReference>
<dbReference type="GO" id="GO:0005739">
    <property type="term" value="C:mitochondrion"/>
    <property type="evidence" value="ECO:0007669"/>
    <property type="project" value="TreeGrafter"/>
</dbReference>
<dbReference type="PANTHER" id="PTHR15892">
    <property type="entry name" value="MITOCHONDRIAL RIBOSOMAL PROTEIN L30"/>
    <property type="match status" value="1"/>
</dbReference>
<gene>
    <name evidence="7" type="ORF">JAAARDRAFT_33858</name>
</gene>
<evidence type="ECO:0000256" key="5">
    <source>
        <dbReference type="SAM" id="MobiDB-lite"/>
    </source>
</evidence>
<evidence type="ECO:0000313" key="8">
    <source>
        <dbReference type="Proteomes" id="UP000027265"/>
    </source>
</evidence>
<dbReference type="GO" id="GO:0006412">
    <property type="term" value="P:translation"/>
    <property type="evidence" value="ECO:0007669"/>
    <property type="project" value="InterPro"/>
</dbReference>
<dbReference type="Proteomes" id="UP000027265">
    <property type="component" value="Unassembled WGS sequence"/>
</dbReference>
<dbReference type="Gene3D" id="3.30.1390.20">
    <property type="entry name" value="Ribosomal protein L30, ferredoxin-like fold domain"/>
    <property type="match status" value="1"/>
</dbReference>
<comment type="similarity">
    <text evidence="1">Belongs to the universal ribosomal protein uL30 family.</text>
</comment>
<dbReference type="STRING" id="933084.A0A067Q6L8"/>
<evidence type="ECO:0000256" key="2">
    <source>
        <dbReference type="ARBA" id="ARBA00022980"/>
    </source>
</evidence>
<sequence length="118" mass="13165">MSVIHRHLASFVRRPATARALSTATATPTHYRVTLRRSPISLGDSIKATVATLGLTRRMQTVYHPISPECAGKILKIKELVEVANVPASEVKSQEEQRRERRPTRGFSVQAKWTEAGF</sequence>
<proteinExistence type="inferred from homology"/>
<evidence type="ECO:0000256" key="3">
    <source>
        <dbReference type="ARBA" id="ARBA00023274"/>
    </source>
</evidence>
<reference evidence="8" key="1">
    <citation type="journal article" date="2014" name="Proc. Natl. Acad. Sci. U.S.A.">
        <title>Extensive sampling of basidiomycete genomes demonstrates inadequacy of the white-rot/brown-rot paradigm for wood decay fungi.</title>
        <authorList>
            <person name="Riley R."/>
            <person name="Salamov A.A."/>
            <person name="Brown D.W."/>
            <person name="Nagy L.G."/>
            <person name="Floudas D."/>
            <person name="Held B.W."/>
            <person name="Levasseur A."/>
            <person name="Lombard V."/>
            <person name="Morin E."/>
            <person name="Otillar R."/>
            <person name="Lindquist E.A."/>
            <person name="Sun H."/>
            <person name="LaButti K.M."/>
            <person name="Schmutz J."/>
            <person name="Jabbour D."/>
            <person name="Luo H."/>
            <person name="Baker S.E."/>
            <person name="Pisabarro A.G."/>
            <person name="Walton J.D."/>
            <person name="Blanchette R.A."/>
            <person name="Henrissat B."/>
            <person name="Martin F."/>
            <person name="Cullen D."/>
            <person name="Hibbett D.S."/>
            <person name="Grigoriev I.V."/>
        </authorList>
    </citation>
    <scope>NUCLEOTIDE SEQUENCE [LARGE SCALE GENOMIC DNA]</scope>
    <source>
        <strain evidence="8">MUCL 33604</strain>
    </source>
</reference>
<dbReference type="HOGENOM" id="CLU_131047_0_0_1"/>
<dbReference type="FunCoup" id="A0A067Q6L8">
    <property type="interactions" value="253"/>
</dbReference>
<dbReference type="InterPro" id="IPR005996">
    <property type="entry name" value="Ribosomal_uL30_bac-type"/>
</dbReference>
<evidence type="ECO:0000256" key="1">
    <source>
        <dbReference type="ARBA" id="ARBA00007594"/>
    </source>
</evidence>
<keyword evidence="3" id="KW-0687">Ribonucleoprotein</keyword>
<dbReference type="OrthoDB" id="509901at2759"/>
<dbReference type="EMBL" id="KL197716">
    <property type="protein sequence ID" value="KDQ59127.1"/>
    <property type="molecule type" value="Genomic_DNA"/>
</dbReference>
<dbReference type="GO" id="GO:0003735">
    <property type="term" value="F:structural constituent of ribosome"/>
    <property type="evidence" value="ECO:0007669"/>
    <property type="project" value="InterPro"/>
</dbReference>
<evidence type="ECO:0000313" key="7">
    <source>
        <dbReference type="EMBL" id="KDQ59127.1"/>
    </source>
</evidence>
<dbReference type="PANTHER" id="PTHR15892:SF2">
    <property type="entry name" value="LARGE RIBOSOMAL SUBUNIT PROTEIN UL30M"/>
    <property type="match status" value="1"/>
</dbReference>
<protein>
    <recommendedName>
        <fullName evidence="4">Large ribosomal subunit protein uL30m</fullName>
    </recommendedName>
</protein>
<feature type="domain" description="Large ribosomal subunit protein uL30-like ferredoxin-like fold" evidence="6">
    <location>
        <begin position="31"/>
        <end position="81"/>
    </location>
</feature>
<organism evidence="7 8">
    <name type="scientific">Jaapia argillacea MUCL 33604</name>
    <dbReference type="NCBI Taxonomy" id="933084"/>
    <lineage>
        <taxon>Eukaryota</taxon>
        <taxon>Fungi</taxon>
        <taxon>Dikarya</taxon>
        <taxon>Basidiomycota</taxon>
        <taxon>Agaricomycotina</taxon>
        <taxon>Agaricomycetes</taxon>
        <taxon>Agaricomycetidae</taxon>
        <taxon>Jaapiales</taxon>
        <taxon>Jaapiaceae</taxon>
        <taxon>Jaapia</taxon>
    </lineage>
</organism>
<dbReference type="AlphaFoldDB" id="A0A067Q6L8"/>
<keyword evidence="8" id="KW-1185">Reference proteome</keyword>
<name>A0A067Q6L8_9AGAM</name>